<feature type="compositionally biased region" description="Basic residues" evidence="1">
    <location>
        <begin position="228"/>
        <end position="243"/>
    </location>
</feature>
<keyword evidence="3" id="KW-1185">Reference proteome</keyword>
<dbReference type="RefSeq" id="XP_004336849.1">
    <property type="nucleotide sequence ID" value="XM_004336801.1"/>
</dbReference>
<feature type="region of interest" description="Disordered" evidence="1">
    <location>
        <begin position="120"/>
        <end position="243"/>
    </location>
</feature>
<protein>
    <submittedName>
        <fullName evidence="2">Uncharacterized protein</fullName>
    </submittedName>
</protein>
<dbReference type="EMBL" id="KB008043">
    <property type="protein sequence ID" value="ELR14836.1"/>
    <property type="molecule type" value="Genomic_DNA"/>
</dbReference>
<feature type="compositionally biased region" description="Basic and acidic residues" evidence="1">
    <location>
        <begin position="151"/>
        <end position="164"/>
    </location>
</feature>
<dbReference type="VEuPathDB" id="AmoebaDB:ACA1_129910"/>
<dbReference type="AlphaFoldDB" id="L8GRR5"/>
<feature type="compositionally biased region" description="Basic and acidic residues" evidence="1">
    <location>
        <begin position="190"/>
        <end position="207"/>
    </location>
</feature>
<feature type="region of interest" description="Disordered" evidence="1">
    <location>
        <begin position="1"/>
        <end position="60"/>
    </location>
</feature>
<accession>L8GRR5</accession>
<reference evidence="2 3" key="1">
    <citation type="journal article" date="2013" name="Genome Biol.">
        <title>Genome of Acanthamoeba castellanii highlights extensive lateral gene transfer and early evolution of tyrosine kinase signaling.</title>
        <authorList>
            <person name="Clarke M."/>
            <person name="Lohan A.J."/>
            <person name="Liu B."/>
            <person name="Lagkouvardos I."/>
            <person name="Roy S."/>
            <person name="Zafar N."/>
            <person name="Bertelli C."/>
            <person name="Schilde C."/>
            <person name="Kianianmomeni A."/>
            <person name="Burglin T.R."/>
            <person name="Frech C."/>
            <person name="Turcotte B."/>
            <person name="Kopec K.O."/>
            <person name="Synnott J.M."/>
            <person name="Choo C."/>
            <person name="Paponov I."/>
            <person name="Finkler A."/>
            <person name="Soon Heng Tan C."/>
            <person name="Hutchins A.P."/>
            <person name="Weinmeier T."/>
            <person name="Rattei T."/>
            <person name="Chu J.S."/>
            <person name="Gimenez G."/>
            <person name="Irimia M."/>
            <person name="Rigden D.J."/>
            <person name="Fitzpatrick D.A."/>
            <person name="Lorenzo-Morales J."/>
            <person name="Bateman A."/>
            <person name="Chiu C.H."/>
            <person name="Tang P."/>
            <person name="Hegemann P."/>
            <person name="Fromm H."/>
            <person name="Raoult D."/>
            <person name="Greub G."/>
            <person name="Miranda-Saavedra D."/>
            <person name="Chen N."/>
            <person name="Nash P."/>
            <person name="Ginger M.L."/>
            <person name="Horn M."/>
            <person name="Schaap P."/>
            <person name="Caler L."/>
            <person name="Loftus B."/>
        </authorList>
    </citation>
    <scope>NUCLEOTIDE SEQUENCE [LARGE SCALE GENOMIC DNA]</scope>
    <source>
        <strain evidence="2 3">Neff</strain>
    </source>
</reference>
<dbReference type="KEGG" id="acan:ACA1_129910"/>
<evidence type="ECO:0000313" key="2">
    <source>
        <dbReference type="EMBL" id="ELR14836.1"/>
    </source>
</evidence>
<organism evidence="2 3">
    <name type="scientific">Acanthamoeba castellanii (strain ATCC 30010 / Neff)</name>
    <dbReference type="NCBI Taxonomy" id="1257118"/>
    <lineage>
        <taxon>Eukaryota</taxon>
        <taxon>Amoebozoa</taxon>
        <taxon>Discosea</taxon>
        <taxon>Longamoebia</taxon>
        <taxon>Centramoebida</taxon>
        <taxon>Acanthamoebidae</taxon>
        <taxon>Acanthamoeba</taxon>
    </lineage>
</organism>
<feature type="compositionally biased region" description="Basic and acidic residues" evidence="1">
    <location>
        <begin position="135"/>
        <end position="144"/>
    </location>
</feature>
<dbReference type="GeneID" id="14915435"/>
<feature type="compositionally biased region" description="Polar residues" evidence="1">
    <location>
        <begin position="166"/>
        <end position="175"/>
    </location>
</feature>
<sequence length="243" mass="26929">MPRVIAGLHTIKAEKMEEADDETAAESGRVKYEDESESPRYGARAEENESEKTVYSSDQQEHLLLPREELAGLAGFSADLCDLAPSAPVGLDDEDAWPTEDSVYGSMMVFDASGWTTTTTATASVVESEESEREQDDRDQHDGAYDEDGNYYERLRWQREEAEGRTQASEVTSVPTIVVEQVGGDDGDMSEGRQEEVQVTTDEREQGGEEAFFPSSPLQVDASAFPAARKKNGRRRLRRSSSK</sequence>
<evidence type="ECO:0000313" key="3">
    <source>
        <dbReference type="Proteomes" id="UP000011083"/>
    </source>
</evidence>
<name>L8GRR5_ACACF</name>
<dbReference type="Proteomes" id="UP000011083">
    <property type="component" value="Unassembled WGS sequence"/>
</dbReference>
<feature type="compositionally biased region" description="Basic and acidic residues" evidence="1">
    <location>
        <begin position="43"/>
        <end position="52"/>
    </location>
</feature>
<proteinExistence type="predicted"/>
<evidence type="ECO:0000256" key="1">
    <source>
        <dbReference type="SAM" id="MobiDB-lite"/>
    </source>
</evidence>
<gene>
    <name evidence="2" type="ORF">ACA1_129910</name>
</gene>